<organism evidence="1 2">
    <name type="scientific">Chaenocephalus aceratus</name>
    <name type="common">Blackfin icefish</name>
    <name type="synonym">Chaenichthys aceratus</name>
    <dbReference type="NCBI Taxonomy" id="36190"/>
    <lineage>
        <taxon>Eukaryota</taxon>
        <taxon>Metazoa</taxon>
        <taxon>Chordata</taxon>
        <taxon>Craniata</taxon>
        <taxon>Vertebrata</taxon>
        <taxon>Euteleostomi</taxon>
        <taxon>Actinopterygii</taxon>
        <taxon>Neopterygii</taxon>
        <taxon>Teleostei</taxon>
        <taxon>Neoteleostei</taxon>
        <taxon>Acanthomorphata</taxon>
        <taxon>Eupercaria</taxon>
        <taxon>Perciformes</taxon>
        <taxon>Notothenioidei</taxon>
        <taxon>Channichthyidae</taxon>
        <taxon>Chaenocephalus</taxon>
    </lineage>
</organism>
<accession>A0ACB9W8Z9</accession>
<name>A0ACB9W8Z9_CHAAC</name>
<dbReference type="EMBL" id="CM043801">
    <property type="protein sequence ID" value="KAI4809111.1"/>
    <property type="molecule type" value="Genomic_DNA"/>
</dbReference>
<reference evidence="1" key="1">
    <citation type="submission" date="2022-05" db="EMBL/GenBank/DDBJ databases">
        <title>Chromosome-level genome of Chaenocephalus aceratus.</title>
        <authorList>
            <person name="Park H."/>
        </authorList>
    </citation>
    <scope>NUCLEOTIDE SEQUENCE</scope>
    <source>
        <strain evidence="1">KU_202001</strain>
    </source>
</reference>
<evidence type="ECO:0000313" key="2">
    <source>
        <dbReference type="Proteomes" id="UP001057452"/>
    </source>
</evidence>
<comment type="caution">
    <text evidence="1">The sequence shown here is derived from an EMBL/GenBank/DDBJ whole genome shotgun (WGS) entry which is preliminary data.</text>
</comment>
<gene>
    <name evidence="1" type="ORF">KUCAC02_018024</name>
</gene>
<proteinExistence type="predicted"/>
<keyword evidence="2" id="KW-1185">Reference proteome</keyword>
<evidence type="ECO:0000313" key="1">
    <source>
        <dbReference type="EMBL" id="KAI4809111.1"/>
    </source>
</evidence>
<dbReference type="Proteomes" id="UP001057452">
    <property type="component" value="Chromosome 17"/>
</dbReference>
<protein>
    <submittedName>
        <fullName evidence="1">Uncharacterized protein</fullName>
    </submittedName>
</protein>
<sequence>MKRHQKTKTLLDLCNPQNRRKTCEDNETEISRHPAGSVESEACKELYLQIQTGFRVWNMQESQDAVLRTTRGASTQQEQTSHSTVGAFRCNYVVHTFRGYL</sequence>